<feature type="transmembrane region" description="Helical" evidence="1">
    <location>
        <begin position="99"/>
        <end position="122"/>
    </location>
</feature>
<dbReference type="EMBL" id="JAFCIX010000025">
    <property type="protein sequence ID" value="KAH6600899.1"/>
    <property type="molecule type" value="Genomic_DNA"/>
</dbReference>
<evidence type="ECO:0000313" key="3">
    <source>
        <dbReference type="Proteomes" id="UP001648503"/>
    </source>
</evidence>
<keyword evidence="3" id="KW-1185">Reference proteome</keyword>
<gene>
    <name evidence="2" type="ORF">BASA50_002006</name>
</gene>
<proteinExistence type="predicted"/>
<keyword evidence="1" id="KW-0472">Membrane</keyword>
<evidence type="ECO:0000256" key="1">
    <source>
        <dbReference type="SAM" id="Phobius"/>
    </source>
</evidence>
<sequence length="254" mass="28278">MQISEISFVYAEYSGMLFLFRGFMVPFGMMILNLLQLEIFAIFNGGLIHWSTLERDNIKWIRCGVIVLHLICTGPCYLSVWAIPVEINNLQSNWTTYGSGLYCGLIALYGIVQDAFILYKVNEHLNRLNSRKIEGASSSSRDLAMTSLIIAALIFVIMGVTLFGASVIIPAGGANNLLHFVLMQFSISFVGIHMFVETFLFERIVAKFRNEPKPPQGKNANVFAMKAIKKASIISSEGCTLSSEKTSTLIDPRD</sequence>
<comment type="caution">
    <text evidence="2">The sequence shown here is derived from an EMBL/GenBank/DDBJ whole genome shotgun (WGS) entry which is preliminary data.</text>
</comment>
<accession>A0ABQ8FMM2</accession>
<feature type="transmembrane region" description="Helical" evidence="1">
    <location>
        <begin position="23"/>
        <end position="48"/>
    </location>
</feature>
<reference evidence="2 3" key="1">
    <citation type="submission" date="2021-02" db="EMBL/GenBank/DDBJ databases">
        <title>Variation within the Batrachochytrium salamandrivorans European outbreak.</title>
        <authorList>
            <person name="Kelly M."/>
            <person name="Pasmans F."/>
            <person name="Shea T.P."/>
            <person name="Munoz J.F."/>
            <person name="Carranza S."/>
            <person name="Cuomo C.A."/>
            <person name="Martel A."/>
        </authorList>
    </citation>
    <scope>NUCLEOTIDE SEQUENCE [LARGE SCALE GENOMIC DNA]</scope>
    <source>
        <strain evidence="2 3">AMFP18/2</strain>
    </source>
</reference>
<keyword evidence="1" id="KW-1133">Transmembrane helix</keyword>
<name>A0ABQ8FMM2_9FUNG</name>
<evidence type="ECO:0008006" key="4">
    <source>
        <dbReference type="Google" id="ProtNLM"/>
    </source>
</evidence>
<feature type="transmembrane region" description="Helical" evidence="1">
    <location>
        <begin position="177"/>
        <end position="201"/>
    </location>
</feature>
<evidence type="ECO:0000313" key="2">
    <source>
        <dbReference type="EMBL" id="KAH6600899.1"/>
    </source>
</evidence>
<keyword evidence="1" id="KW-0812">Transmembrane</keyword>
<feature type="transmembrane region" description="Helical" evidence="1">
    <location>
        <begin position="60"/>
        <end position="83"/>
    </location>
</feature>
<feature type="transmembrane region" description="Helical" evidence="1">
    <location>
        <begin position="143"/>
        <end position="171"/>
    </location>
</feature>
<dbReference type="Proteomes" id="UP001648503">
    <property type="component" value="Unassembled WGS sequence"/>
</dbReference>
<protein>
    <recommendedName>
        <fullName evidence="4">7TM GPCR serpentine receptor class x (Srx) domain-containing protein</fullName>
    </recommendedName>
</protein>
<organism evidence="2 3">
    <name type="scientific">Batrachochytrium salamandrivorans</name>
    <dbReference type="NCBI Taxonomy" id="1357716"/>
    <lineage>
        <taxon>Eukaryota</taxon>
        <taxon>Fungi</taxon>
        <taxon>Fungi incertae sedis</taxon>
        <taxon>Chytridiomycota</taxon>
        <taxon>Chytridiomycota incertae sedis</taxon>
        <taxon>Chytridiomycetes</taxon>
        <taxon>Rhizophydiales</taxon>
        <taxon>Rhizophydiales incertae sedis</taxon>
        <taxon>Batrachochytrium</taxon>
    </lineage>
</organism>